<dbReference type="Pfam" id="PF13692">
    <property type="entry name" value="Glyco_trans_1_4"/>
    <property type="match status" value="1"/>
</dbReference>
<keyword evidence="3" id="KW-0808">Transferase</keyword>
<comment type="caution">
    <text evidence="3">The sequence shown here is derived from an EMBL/GenBank/DDBJ whole genome shotgun (WGS) entry which is preliminary data.</text>
</comment>
<evidence type="ECO:0000313" key="3">
    <source>
        <dbReference type="EMBL" id="TDQ40645.1"/>
    </source>
</evidence>
<protein>
    <submittedName>
        <fullName evidence="3">Glycosyltransferase involved in cell wall biosynthesis</fullName>
    </submittedName>
</protein>
<feature type="region of interest" description="Disordered" evidence="1">
    <location>
        <begin position="1"/>
        <end position="22"/>
    </location>
</feature>
<reference evidence="3 4" key="1">
    <citation type="submission" date="2019-03" db="EMBL/GenBank/DDBJ databases">
        <title>Genomic Encyclopedia of Type Strains, Phase IV (KMG-IV): sequencing the most valuable type-strain genomes for metagenomic binning, comparative biology and taxonomic classification.</title>
        <authorList>
            <person name="Goeker M."/>
        </authorList>
    </citation>
    <scope>NUCLEOTIDE SEQUENCE [LARGE SCALE GENOMIC DNA]</scope>
    <source>
        <strain evidence="3 4">DSM 19605</strain>
    </source>
</reference>
<evidence type="ECO:0000256" key="1">
    <source>
        <dbReference type="SAM" id="MobiDB-lite"/>
    </source>
</evidence>
<dbReference type="SUPFAM" id="SSF53756">
    <property type="entry name" value="UDP-Glycosyltransferase/glycogen phosphorylase"/>
    <property type="match status" value="1"/>
</dbReference>
<dbReference type="Gene3D" id="3.40.50.2000">
    <property type="entry name" value="Glycogen Phosphorylase B"/>
    <property type="match status" value="2"/>
</dbReference>
<dbReference type="PANTHER" id="PTHR45947:SF3">
    <property type="entry name" value="SULFOQUINOVOSYL TRANSFERASE SQD2"/>
    <property type="match status" value="1"/>
</dbReference>
<evidence type="ECO:0000259" key="2">
    <source>
        <dbReference type="Pfam" id="PF13439"/>
    </source>
</evidence>
<dbReference type="InterPro" id="IPR050194">
    <property type="entry name" value="Glycosyltransferase_grp1"/>
</dbReference>
<proteinExistence type="predicted"/>
<dbReference type="GO" id="GO:0016757">
    <property type="term" value="F:glycosyltransferase activity"/>
    <property type="evidence" value="ECO:0007669"/>
    <property type="project" value="TreeGrafter"/>
</dbReference>
<dbReference type="EMBL" id="SNYL01000015">
    <property type="protein sequence ID" value="TDQ40645.1"/>
    <property type="molecule type" value="Genomic_DNA"/>
</dbReference>
<dbReference type="CDD" id="cd03814">
    <property type="entry name" value="GT4-like"/>
    <property type="match status" value="1"/>
</dbReference>
<dbReference type="InterPro" id="IPR028098">
    <property type="entry name" value="Glyco_trans_4-like_N"/>
</dbReference>
<dbReference type="PANTHER" id="PTHR45947">
    <property type="entry name" value="SULFOQUINOVOSYL TRANSFERASE SQD2"/>
    <property type="match status" value="1"/>
</dbReference>
<accession>A0A4R6U7U0</accession>
<name>A0A4R6U7U0_9BURK</name>
<evidence type="ECO:0000313" key="4">
    <source>
        <dbReference type="Proteomes" id="UP000295510"/>
    </source>
</evidence>
<gene>
    <name evidence="3" type="ORF">DFR43_11536</name>
</gene>
<organism evidence="3 4">
    <name type="scientific">Tepidicella xavieri</name>
    <dbReference type="NCBI Taxonomy" id="360241"/>
    <lineage>
        <taxon>Bacteria</taxon>
        <taxon>Pseudomonadati</taxon>
        <taxon>Pseudomonadota</taxon>
        <taxon>Betaproteobacteria</taxon>
        <taxon>Burkholderiales</taxon>
        <taxon>Tepidicella</taxon>
    </lineage>
</organism>
<dbReference type="Proteomes" id="UP000295510">
    <property type="component" value="Unassembled WGS sequence"/>
</dbReference>
<feature type="domain" description="Glycosyltransferase subfamily 4-like N-terminal" evidence="2">
    <location>
        <begin position="42"/>
        <end position="211"/>
    </location>
</feature>
<keyword evidence="4" id="KW-1185">Reference proteome</keyword>
<dbReference type="AlphaFoldDB" id="A0A4R6U7U0"/>
<dbReference type="Pfam" id="PF13439">
    <property type="entry name" value="Glyco_transf_4"/>
    <property type="match status" value="1"/>
</dbReference>
<sequence length="426" mass="46410">MKPADDAGMNAPAQPPLHIETYPPSQRSLRIAVVTETFPPEVNGVALTVERLVRGLQARNHELQVIRPRQAAGDRPGPEPGFEQVLLRGLPIPRYPHLRMGLPAKKTLLQIWSLHRPDVVHIATEGPLGWSALQAARKLKLPISSDFRTNFHAYSRHYGAAWLSKPIAAYLRKFHNSAHCTMVPTPELQAELAAMGFERLLVVARGVDTQRFHPGHRSEALRASWGATPDDCVVLSVGRLAAEKNLGLLVRAFEGMRQVNPRVKLVVVGDGPEREALQAMCPQALLVGARRDADLATHYASADVFLFPSLTETYGNVTPEALASGLAVLAFDCAAAAELIRHGHNGLLAPVGDADAFVRRAQDLAAQPALVRTLRQGARASIQTLDWAQIVAQVEAVWLRLLQAHAAGRAGIRPREAPWRQPASGL</sequence>